<proteinExistence type="predicted"/>
<dbReference type="AlphaFoldDB" id="A0A6C0ED45"/>
<organism evidence="1">
    <name type="scientific">viral metagenome</name>
    <dbReference type="NCBI Taxonomy" id="1070528"/>
    <lineage>
        <taxon>unclassified sequences</taxon>
        <taxon>metagenomes</taxon>
        <taxon>organismal metagenomes</taxon>
    </lineage>
</organism>
<reference evidence="1" key="1">
    <citation type="journal article" date="2020" name="Nature">
        <title>Giant virus diversity and host interactions through global metagenomics.</title>
        <authorList>
            <person name="Schulz F."/>
            <person name="Roux S."/>
            <person name="Paez-Espino D."/>
            <person name="Jungbluth S."/>
            <person name="Walsh D.A."/>
            <person name="Denef V.J."/>
            <person name="McMahon K.D."/>
            <person name="Konstantinidis K.T."/>
            <person name="Eloe-Fadrosh E.A."/>
            <person name="Kyrpides N.C."/>
            <person name="Woyke T."/>
        </authorList>
    </citation>
    <scope>NUCLEOTIDE SEQUENCE</scope>
    <source>
        <strain evidence="1">GVMAG-M-3300023179-2</strain>
    </source>
</reference>
<evidence type="ECO:0008006" key="2">
    <source>
        <dbReference type="Google" id="ProtNLM"/>
    </source>
</evidence>
<dbReference type="EMBL" id="MN739810">
    <property type="protein sequence ID" value="QHT27106.1"/>
    <property type="molecule type" value="Genomic_DNA"/>
</dbReference>
<sequence>MDKYINVIKYSSHKVTNKQINKDITNSYSIEKSEILNNKIDDLNIFLKDSNNNNIEVETINHKNNNNRKYNSLYRKKLISKFDNIKNKNILLDIYNIIINDIGNNYSSNRNGIFININIVSDLCIEKLNEYIDNNLNNTVSDLTSDKIDCKIYKFDDIELISEMGHKLSNQEKNIIKRIRKTK</sequence>
<protein>
    <recommendedName>
        <fullName evidence="2">NET domain-containing protein</fullName>
    </recommendedName>
</protein>
<accession>A0A6C0ED45</accession>
<name>A0A6C0ED45_9ZZZZ</name>
<evidence type="ECO:0000313" key="1">
    <source>
        <dbReference type="EMBL" id="QHT27106.1"/>
    </source>
</evidence>